<organism evidence="4 5">
    <name type="scientific">Phytomonospora endophytica</name>
    <dbReference type="NCBI Taxonomy" id="714109"/>
    <lineage>
        <taxon>Bacteria</taxon>
        <taxon>Bacillati</taxon>
        <taxon>Actinomycetota</taxon>
        <taxon>Actinomycetes</taxon>
        <taxon>Micromonosporales</taxon>
        <taxon>Micromonosporaceae</taxon>
        <taxon>Phytomonospora</taxon>
    </lineage>
</organism>
<gene>
    <name evidence="4" type="ORF">HNR73_003294</name>
</gene>
<dbReference type="InterPro" id="IPR016181">
    <property type="entry name" value="Acyl_CoA_acyltransferase"/>
</dbReference>
<keyword evidence="4" id="KW-0687">Ribonucleoprotein</keyword>
<proteinExistence type="predicted"/>
<comment type="caution">
    <text evidence="4">The sequence shown here is derived from an EMBL/GenBank/DDBJ whole genome shotgun (WGS) entry which is preliminary data.</text>
</comment>
<evidence type="ECO:0000313" key="5">
    <source>
        <dbReference type="Proteomes" id="UP000548476"/>
    </source>
</evidence>
<keyword evidence="1" id="KW-0808">Transferase</keyword>
<sequence>MSLTGLWHTDPLYLGGKEAASVALMPDGTGWYELAGPRGADIRAFTWRQTPDDRLCLEYHHHVRIRDGKVDESRRAEDRWESAYRLEDTADRAGNNVTVLNLLERPLGVDELFALTSHTPGPLITVRDARPDDLRTLWTLASLPNVGATGDPGRPIALPEAAGPPEAFADIGDPASHIAFLVAEFQGRVVGCGGIRAAGPGAADGVEVRNIRVHPATRRLGVGRAVMAALEKRARDVGYRFAHLDTATNMPEAMAFYRRIGYEETHRRAFPKWTLVYYSKSL</sequence>
<evidence type="ECO:0000313" key="4">
    <source>
        <dbReference type="EMBL" id="MBB6035437.1"/>
    </source>
</evidence>
<dbReference type="CDD" id="cd04301">
    <property type="entry name" value="NAT_SF"/>
    <property type="match status" value="1"/>
</dbReference>
<reference evidence="4 5" key="1">
    <citation type="submission" date="2020-08" db="EMBL/GenBank/DDBJ databases">
        <title>Genomic Encyclopedia of Type Strains, Phase IV (KMG-IV): sequencing the most valuable type-strain genomes for metagenomic binning, comparative biology and taxonomic classification.</title>
        <authorList>
            <person name="Goeker M."/>
        </authorList>
    </citation>
    <scope>NUCLEOTIDE SEQUENCE [LARGE SCALE GENOMIC DNA]</scope>
    <source>
        <strain evidence="4 5">YIM 65646</strain>
    </source>
</reference>
<dbReference type="EMBL" id="JACHGT010000006">
    <property type="protein sequence ID" value="MBB6035437.1"/>
    <property type="molecule type" value="Genomic_DNA"/>
</dbReference>
<keyword evidence="5" id="KW-1185">Reference proteome</keyword>
<dbReference type="PANTHER" id="PTHR43877:SF2">
    <property type="entry name" value="AMINOALKYLPHOSPHONATE N-ACETYLTRANSFERASE-RELATED"/>
    <property type="match status" value="1"/>
</dbReference>
<dbReference type="SUPFAM" id="SSF55729">
    <property type="entry name" value="Acyl-CoA N-acyltransferases (Nat)"/>
    <property type="match status" value="1"/>
</dbReference>
<dbReference type="PANTHER" id="PTHR43877">
    <property type="entry name" value="AMINOALKYLPHOSPHONATE N-ACETYLTRANSFERASE-RELATED-RELATED"/>
    <property type="match status" value="1"/>
</dbReference>
<keyword evidence="2" id="KW-0012">Acyltransferase</keyword>
<dbReference type="InterPro" id="IPR000182">
    <property type="entry name" value="GNAT_dom"/>
</dbReference>
<dbReference type="RefSeq" id="WP_239121909.1">
    <property type="nucleotide sequence ID" value="NZ_BONT01000003.1"/>
</dbReference>
<dbReference type="AlphaFoldDB" id="A0A841FQA1"/>
<evidence type="ECO:0000259" key="3">
    <source>
        <dbReference type="PROSITE" id="PS51186"/>
    </source>
</evidence>
<feature type="domain" description="N-acetyltransferase" evidence="3">
    <location>
        <begin position="124"/>
        <end position="282"/>
    </location>
</feature>
<dbReference type="PROSITE" id="PS51186">
    <property type="entry name" value="GNAT"/>
    <property type="match status" value="1"/>
</dbReference>
<protein>
    <submittedName>
        <fullName evidence="4">Ribosomal protein S18 acetylase RimI-like enzyme</fullName>
    </submittedName>
</protein>
<accession>A0A841FQA1</accession>
<evidence type="ECO:0000256" key="2">
    <source>
        <dbReference type="ARBA" id="ARBA00023315"/>
    </source>
</evidence>
<evidence type="ECO:0000256" key="1">
    <source>
        <dbReference type="ARBA" id="ARBA00022679"/>
    </source>
</evidence>
<dbReference type="InterPro" id="IPR050832">
    <property type="entry name" value="Bact_Acetyltransf"/>
</dbReference>
<dbReference type="Gene3D" id="3.40.630.30">
    <property type="match status" value="1"/>
</dbReference>
<name>A0A841FQA1_9ACTN</name>
<dbReference type="GO" id="GO:0005840">
    <property type="term" value="C:ribosome"/>
    <property type="evidence" value="ECO:0007669"/>
    <property type="project" value="UniProtKB-KW"/>
</dbReference>
<dbReference type="Proteomes" id="UP000548476">
    <property type="component" value="Unassembled WGS sequence"/>
</dbReference>
<keyword evidence="4" id="KW-0689">Ribosomal protein</keyword>
<dbReference type="Pfam" id="PF00583">
    <property type="entry name" value="Acetyltransf_1"/>
    <property type="match status" value="1"/>
</dbReference>
<dbReference type="GO" id="GO:0016747">
    <property type="term" value="F:acyltransferase activity, transferring groups other than amino-acyl groups"/>
    <property type="evidence" value="ECO:0007669"/>
    <property type="project" value="InterPro"/>
</dbReference>